<organism evidence="4 5">
    <name type="scientific">Chryseobacterium arachidis</name>
    <dbReference type="NCBI Taxonomy" id="1416778"/>
    <lineage>
        <taxon>Bacteria</taxon>
        <taxon>Pseudomonadati</taxon>
        <taxon>Bacteroidota</taxon>
        <taxon>Flavobacteriia</taxon>
        <taxon>Flavobacteriales</taxon>
        <taxon>Weeksellaceae</taxon>
        <taxon>Chryseobacterium group</taxon>
        <taxon>Chryseobacterium</taxon>
    </lineage>
</organism>
<dbReference type="AlphaFoldDB" id="A0A1M5CPL2"/>
<dbReference type="SUPFAM" id="SSF69304">
    <property type="entry name" value="Tricorn protease N-terminal domain"/>
    <property type="match status" value="2"/>
</dbReference>
<dbReference type="Pfam" id="PF18962">
    <property type="entry name" value="Por_Secre_tail"/>
    <property type="match status" value="1"/>
</dbReference>
<evidence type="ECO:0000313" key="4">
    <source>
        <dbReference type="EMBL" id="SHF56659.1"/>
    </source>
</evidence>
<dbReference type="InterPro" id="IPR026444">
    <property type="entry name" value="Secre_tail"/>
</dbReference>
<dbReference type="Proteomes" id="UP000184518">
    <property type="component" value="Unassembled WGS sequence"/>
</dbReference>
<feature type="signal peptide" evidence="2">
    <location>
        <begin position="1"/>
        <end position="18"/>
    </location>
</feature>
<keyword evidence="1 2" id="KW-0732">Signal</keyword>
<dbReference type="EMBL" id="FQUT01000005">
    <property type="protein sequence ID" value="SHF56659.1"/>
    <property type="molecule type" value="Genomic_DNA"/>
</dbReference>
<evidence type="ECO:0000256" key="2">
    <source>
        <dbReference type="SAM" id="SignalP"/>
    </source>
</evidence>
<dbReference type="STRING" id="1416778.SAMN05443633_10510"/>
<proteinExistence type="predicted"/>
<protein>
    <submittedName>
        <fullName evidence="4">Por secretion system C-terminal sorting domain-containing protein</fullName>
    </submittedName>
</protein>
<dbReference type="RefSeq" id="WP_072957188.1">
    <property type="nucleotide sequence ID" value="NZ_FQUT01000005.1"/>
</dbReference>
<evidence type="ECO:0000259" key="3">
    <source>
        <dbReference type="Pfam" id="PF18962"/>
    </source>
</evidence>
<dbReference type="NCBIfam" id="TIGR04183">
    <property type="entry name" value="Por_Secre_tail"/>
    <property type="match status" value="1"/>
</dbReference>
<evidence type="ECO:0000256" key="1">
    <source>
        <dbReference type="ARBA" id="ARBA00022729"/>
    </source>
</evidence>
<evidence type="ECO:0000313" key="5">
    <source>
        <dbReference type="Proteomes" id="UP000184518"/>
    </source>
</evidence>
<dbReference type="OrthoDB" id="1489153at2"/>
<feature type="chain" id="PRO_5012477236" evidence="2">
    <location>
        <begin position="19"/>
        <end position="956"/>
    </location>
</feature>
<gene>
    <name evidence="4" type="ORF">SAMN05443633_10510</name>
</gene>
<reference evidence="5" key="1">
    <citation type="submission" date="2016-11" db="EMBL/GenBank/DDBJ databases">
        <authorList>
            <person name="Varghese N."/>
            <person name="Submissions S."/>
        </authorList>
    </citation>
    <scope>NUCLEOTIDE SEQUENCE [LARGE SCALE GENOMIC DNA]</scope>
    <source>
        <strain evidence="5">DSM 27619</strain>
    </source>
</reference>
<accession>A0A1M5CPL2</accession>
<feature type="domain" description="Secretion system C-terminal sorting" evidence="3">
    <location>
        <begin position="886"/>
        <end position="954"/>
    </location>
</feature>
<keyword evidence="5" id="KW-1185">Reference proteome</keyword>
<sequence>MKKIYTTLLIVFSMYSYAQTLNTQLNEINFGESSSPANLIKLNDQIIFSAERNMDEGRELWVYNSANQRSTLLKDIWQGHNSGMSNNPYFGKINNKIYFIASDNSSYNQIWVTDGTVAGTQKVKDLSSNYEAIAQVAGNKFFIFSNKELSVYDPLTNNLTLLKAFEYTSGTMRLETFNNQLFLAANDGISGKEIWKSDGTVAGTTLLKDIATNSGSGIPADFKILTLNNGKFYFIGNTATGYQLFASDGTEAGTIPIRAMQNIGELNGASTGNYFVFSGFDSTNGGSEPWVSDGTAAGTMLLKDILPGTSSSMGNGKFFKFNNKIYFESNSNGTPGYGNYIWETDGTTAGTVLFPTPTNNLLYGTSSDGQYLVLTKPNEGNRYWIANGNSAQTFEITDIGMSYNNNFIDLNSKIYLTGNKAKYGIELFSLDPISHESIIASDISRYSSSSPHSYELLNDNLIFIASDREFNNQIYKRDKASQQISRLTNFGGTSFTGMFTSFNDTFFKVGNFFYTKNSSPNPISGIYRTDGTSANSVSVSTGNTSIYDTSFFANLNDNTLLFSGYNNVVGTELWKVDNNSNTAVLVKDISTESMGSMYNTDSKTAVINGFAYFVAKENGKLAIWKSDGTEVNTTKAIQFNFSDGTDGDIKVLGNFNNKLLLTTKKENFSSSANTELYVSDGDQASTMLLKSHNASFGSANLNRDTEVLNNKLYYIVTGYPGGVYSTDGTIAGTTEVFSSNFFGDIKLKKCGNQLFFTNNNGTQLWKTDGTNAGTVNLSSNLSSVKDMICANNYLYFLNGDSQKVWRTNGIAGNTIPLDIFITNDDSQLLTNENILKLATDNEKLYLTVYTKEHGNELYTVTDPLPLYLATNDTKSDEKSSIGNIQVYPNPVVDGFSLKLKDNQKIEGIKIFDTSGKIVRSLVYDNEKINVSDLTSGIYFIKIKTDKGEYISKIIKK</sequence>
<name>A0A1M5CPL2_9FLAO</name>